<reference evidence="2 3" key="1">
    <citation type="submission" date="2020-07" db="EMBL/GenBank/DDBJ databases">
        <title>Genomic Encyclopedia of Type Strains, Phase IV (KMG-V): Genome sequencing to study the core and pangenomes of soil and plant-associated prokaryotes.</title>
        <authorList>
            <person name="Whitman W."/>
        </authorList>
    </citation>
    <scope>NUCLEOTIDE SEQUENCE [LARGE SCALE GENOMIC DNA]</scope>
    <source>
        <strain evidence="2 3">C8</strain>
    </source>
</reference>
<organism evidence="2 3">
    <name type="scientific">Methanococcus maripaludis</name>
    <name type="common">Methanococcus deltae</name>
    <dbReference type="NCBI Taxonomy" id="39152"/>
    <lineage>
        <taxon>Archaea</taxon>
        <taxon>Methanobacteriati</taxon>
        <taxon>Methanobacteriota</taxon>
        <taxon>Methanomada group</taxon>
        <taxon>Methanococci</taxon>
        <taxon>Methanococcales</taxon>
        <taxon>Methanococcaceae</taxon>
        <taxon>Methanococcus</taxon>
    </lineage>
</organism>
<name>A0A7J9PHB5_METMI</name>
<evidence type="ECO:0000313" key="2">
    <source>
        <dbReference type="EMBL" id="MBA2862146.1"/>
    </source>
</evidence>
<keyword evidence="1" id="KW-0812">Transmembrane</keyword>
<dbReference type="AlphaFoldDB" id="A0A7J9PHB5"/>
<sequence length="66" mass="7954">MLSMDCNINTLERYNILTYSNTMLAIYFYFHIIAIISKIKRKNETDLKIHVFKIGEKNEKHKKLDF</sequence>
<gene>
    <name evidence="2" type="ORF">HNP90_001025</name>
</gene>
<dbReference type="Proteomes" id="UP000533207">
    <property type="component" value="Unassembled WGS sequence"/>
</dbReference>
<evidence type="ECO:0000256" key="1">
    <source>
        <dbReference type="SAM" id="Phobius"/>
    </source>
</evidence>
<accession>A0A7J9PHB5</accession>
<dbReference type="EMBL" id="JACDUL010000002">
    <property type="protein sequence ID" value="MBA2862146.1"/>
    <property type="molecule type" value="Genomic_DNA"/>
</dbReference>
<comment type="caution">
    <text evidence="2">The sequence shown here is derived from an EMBL/GenBank/DDBJ whole genome shotgun (WGS) entry which is preliminary data.</text>
</comment>
<proteinExistence type="predicted"/>
<evidence type="ECO:0000313" key="3">
    <source>
        <dbReference type="Proteomes" id="UP000533207"/>
    </source>
</evidence>
<keyword evidence="1" id="KW-0472">Membrane</keyword>
<protein>
    <submittedName>
        <fullName evidence="2">Uncharacterized protein</fullName>
    </submittedName>
</protein>
<feature type="transmembrane region" description="Helical" evidence="1">
    <location>
        <begin position="16"/>
        <end position="36"/>
    </location>
</feature>
<keyword evidence="1" id="KW-1133">Transmembrane helix</keyword>